<dbReference type="InterPro" id="IPR008490">
    <property type="entry name" value="Transposase_InsH_N"/>
</dbReference>
<dbReference type="EMBL" id="FODH01000017">
    <property type="protein sequence ID" value="SEP00362.1"/>
    <property type="molecule type" value="Genomic_DNA"/>
</dbReference>
<gene>
    <name evidence="2" type="ORF">SAMN04487895_1171</name>
</gene>
<dbReference type="RefSeq" id="WP_139210649.1">
    <property type="nucleotide sequence ID" value="NZ_FODH01000017.1"/>
</dbReference>
<proteinExistence type="predicted"/>
<organism evidence="2 3">
    <name type="scientific">Paenibacillus sophorae</name>
    <dbReference type="NCBI Taxonomy" id="1333845"/>
    <lineage>
        <taxon>Bacteria</taxon>
        <taxon>Bacillati</taxon>
        <taxon>Bacillota</taxon>
        <taxon>Bacilli</taxon>
        <taxon>Bacillales</taxon>
        <taxon>Paenibacillaceae</taxon>
        <taxon>Paenibacillus</taxon>
    </lineage>
</organism>
<feature type="non-terminal residue" evidence="2">
    <location>
        <position position="79"/>
    </location>
</feature>
<reference evidence="2 3" key="1">
    <citation type="submission" date="2016-10" db="EMBL/GenBank/DDBJ databases">
        <authorList>
            <person name="de Groot N.N."/>
        </authorList>
    </citation>
    <scope>NUCLEOTIDE SEQUENCE [LARGE SCALE GENOMIC DNA]</scope>
    <source>
        <strain evidence="2 3">CGMCC 1.10238</strain>
    </source>
</reference>
<evidence type="ECO:0000259" key="1">
    <source>
        <dbReference type="Pfam" id="PF05598"/>
    </source>
</evidence>
<accession>A0A1H8UAR9</accession>
<protein>
    <submittedName>
        <fullName evidence="2">Transposase domain</fullName>
    </submittedName>
</protein>
<sequence length="79" mass="9436">MLRSNREKQQSYEFVSIEDLVPQDHLLRKVDQHIDFSFIDEKVRPLYCADNGRPAIDPVVLFKMIFLGYFYGIRSERQL</sequence>
<dbReference type="OrthoDB" id="9789070at2"/>
<dbReference type="Proteomes" id="UP000198809">
    <property type="component" value="Unassembled WGS sequence"/>
</dbReference>
<evidence type="ECO:0000313" key="3">
    <source>
        <dbReference type="Proteomes" id="UP000198809"/>
    </source>
</evidence>
<evidence type="ECO:0000313" key="2">
    <source>
        <dbReference type="EMBL" id="SEP00362.1"/>
    </source>
</evidence>
<feature type="domain" description="Transposase InsH N-terminal" evidence="1">
    <location>
        <begin position="16"/>
        <end position="79"/>
    </location>
</feature>
<dbReference type="AlphaFoldDB" id="A0A1H8UAR9"/>
<name>A0A1H8UAR9_9BACL</name>
<dbReference type="STRING" id="1333845.SAMN04487895_1171"/>
<dbReference type="Pfam" id="PF05598">
    <property type="entry name" value="DUF772"/>
    <property type="match status" value="1"/>
</dbReference>